<evidence type="ECO:0000313" key="2">
    <source>
        <dbReference type="EMBL" id="OFV69250.1"/>
    </source>
</evidence>
<sequence length="109" mass="11843">MLIQLRRGNEADLPILESGEPAFTTDTEKLYIGTGSENTLVSDQTYTHIQITPSTEWIIQLPAGFKKYPSILITDSAGTMVQGDANYNETTGEVTLSFAAAFAGQAHFN</sequence>
<dbReference type="EMBL" id="LKEU01000043">
    <property type="protein sequence ID" value="OFV69250.1"/>
    <property type="molecule type" value="Genomic_DNA"/>
</dbReference>
<accession>A0A1F2PCV8</accession>
<dbReference type="STRING" id="52694.ACWI_32940"/>
<dbReference type="RefSeq" id="WP_070372547.1">
    <property type="nucleotide sequence ID" value="NZ_LKEU01000043.1"/>
</dbReference>
<dbReference type="InterPro" id="IPR041352">
    <property type="entry name" value="Mtd_N"/>
</dbReference>
<evidence type="ECO:0000313" key="3">
    <source>
        <dbReference type="Proteomes" id="UP000176244"/>
    </source>
</evidence>
<comment type="caution">
    <text evidence="2">The sequence shown here is derived from an EMBL/GenBank/DDBJ whole genome shotgun (WGS) entry which is preliminary data.</text>
</comment>
<dbReference type="Proteomes" id="UP000176244">
    <property type="component" value="Unassembled WGS sequence"/>
</dbReference>
<organism evidence="2 3">
    <name type="scientific">Acetobacterium wieringae</name>
    <dbReference type="NCBI Taxonomy" id="52694"/>
    <lineage>
        <taxon>Bacteria</taxon>
        <taxon>Bacillati</taxon>
        <taxon>Bacillota</taxon>
        <taxon>Clostridia</taxon>
        <taxon>Eubacteriales</taxon>
        <taxon>Eubacteriaceae</taxon>
        <taxon>Acetobacterium</taxon>
    </lineage>
</organism>
<dbReference type="AlphaFoldDB" id="A0A1F2PCV8"/>
<protein>
    <recommendedName>
        <fullName evidence="1">Major tropism determinant N-terminal domain-containing protein</fullName>
    </recommendedName>
</protein>
<reference evidence="2 3" key="1">
    <citation type="submission" date="2015-09" db="EMBL/GenBank/DDBJ databases">
        <title>Genome sequence of Acetobacterium wieringae DSM 1911.</title>
        <authorList>
            <person name="Poehlein A."/>
            <person name="Bengelsdorf F.R."/>
            <person name="Schiel-Bengelsdorf B."/>
            <person name="Duerre P."/>
            <person name="Daniel R."/>
        </authorList>
    </citation>
    <scope>NUCLEOTIDE SEQUENCE [LARGE SCALE GENOMIC DNA]</scope>
    <source>
        <strain evidence="2 3">DSM 1911</strain>
    </source>
</reference>
<feature type="domain" description="Major tropism determinant N-terminal" evidence="1">
    <location>
        <begin position="3"/>
        <end position="36"/>
    </location>
</feature>
<proteinExistence type="predicted"/>
<dbReference type="Pfam" id="PF18454">
    <property type="entry name" value="Mtd_N"/>
    <property type="match status" value="1"/>
</dbReference>
<gene>
    <name evidence="2" type="ORF">ACWI_32940</name>
</gene>
<name>A0A1F2PCV8_9FIRM</name>
<evidence type="ECO:0000259" key="1">
    <source>
        <dbReference type="Pfam" id="PF18454"/>
    </source>
</evidence>